<dbReference type="InterPro" id="IPR029057">
    <property type="entry name" value="PRTase-like"/>
</dbReference>
<dbReference type="SUPFAM" id="SSF53271">
    <property type="entry name" value="PRTase-like"/>
    <property type="match status" value="1"/>
</dbReference>
<evidence type="ECO:0000256" key="1">
    <source>
        <dbReference type="ARBA" id="ARBA00022679"/>
    </source>
</evidence>
<dbReference type="AlphaFoldDB" id="A0A0V8RVN1"/>
<dbReference type="CDD" id="cd06223">
    <property type="entry name" value="PRTases_typeI"/>
    <property type="match status" value="1"/>
</dbReference>
<evidence type="ECO:0000256" key="2">
    <source>
        <dbReference type="ARBA" id="ARBA00022726"/>
    </source>
</evidence>
<keyword evidence="1" id="KW-0808">Transferase</keyword>
<dbReference type="PANTHER" id="PTHR43864:SF1">
    <property type="entry name" value="XANTHINE PHOSPHORIBOSYLTRANSFERASE"/>
    <property type="match status" value="1"/>
</dbReference>
<dbReference type="Gene3D" id="3.40.50.2020">
    <property type="match status" value="1"/>
</dbReference>
<dbReference type="InterPro" id="IPR050118">
    <property type="entry name" value="Pur/Pyrimidine_PRTase"/>
</dbReference>
<dbReference type="InterPro" id="IPR001387">
    <property type="entry name" value="Cro/C1-type_HTH"/>
</dbReference>
<keyword evidence="5" id="KW-1185">Reference proteome</keyword>
<evidence type="ECO:0000259" key="3">
    <source>
        <dbReference type="PROSITE" id="PS50943"/>
    </source>
</evidence>
<dbReference type="PANTHER" id="PTHR43864">
    <property type="entry name" value="HYPOXANTHINE/GUANINE PHOSPHORIBOSYLTRANSFERASE"/>
    <property type="match status" value="1"/>
</dbReference>
<sequence length="243" mass="26279">MEAPAVAPGDRAGELRLRLEAVELLRLLRRWWSLRELEEITGVPRGALSHYVSGSRVPSTGQARAIVERVLERLPPGRLLGERIRGAKGMVDTQELVLDPLVLRLASLWASHRYRGRAGKVLAAETAGVPLATAIALGLGADLVLARRSRENPYRGYIRGEAGEPPFSVKVFYAPEGSLQRGDRVLLVDDLARTGATLEALAKIVIRAGAEPVAAVVLIALGSEWRRRLAGLVPEALAMLEIG</sequence>
<dbReference type="CDD" id="cd00093">
    <property type="entry name" value="HTH_XRE"/>
    <property type="match status" value="1"/>
</dbReference>
<evidence type="ECO:0000313" key="5">
    <source>
        <dbReference type="Proteomes" id="UP000053352"/>
    </source>
</evidence>
<dbReference type="OrthoDB" id="31493at2157"/>
<dbReference type="RefSeq" id="WP_058370799.1">
    <property type="nucleotide sequence ID" value="NZ_LNTB01000001.1"/>
</dbReference>
<accession>A0A0V8RVN1</accession>
<keyword evidence="2" id="KW-0660">Purine salvage</keyword>
<dbReference type="GO" id="GO:0016740">
    <property type="term" value="F:transferase activity"/>
    <property type="evidence" value="ECO:0007669"/>
    <property type="project" value="UniProtKB-KW"/>
</dbReference>
<proteinExistence type="predicted"/>
<dbReference type="InterPro" id="IPR000836">
    <property type="entry name" value="PRTase_dom"/>
</dbReference>
<organism evidence="4 5">
    <name type="scientific">Pyrodictium occultum</name>
    <dbReference type="NCBI Taxonomy" id="2309"/>
    <lineage>
        <taxon>Archaea</taxon>
        <taxon>Thermoproteota</taxon>
        <taxon>Thermoprotei</taxon>
        <taxon>Desulfurococcales</taxon>
        <taxon>Pyrodictiaceae</taxon>
        <taxon>Pyrodictium</taxon>
    </lineage>
</organism>
<evidence type="ECO:0000313" key="4">
    <source>
        <dbReference type="EMBL" id="KSW12119.1"/>
    </source>
</evidence>
<feature type="domain" description="HTH cro/C1-type" evidence="3">
    <location>
        <begin position="32"/>
        <end position="68"/>
    </location>
</feature>
<dbReference type="STRING" id="2309.CF15_04950"/>
<dbReference type="Pfam" id="PF00156">
    <property type="entry name" value="Pribosyltran"/>
    <property type="match status" value="1"/>
</dbReference>
<dbReference type="EMBL" id="LNTB01000001">
    <property type="protein sequence ID" value="KSW12119.1"/>
    <property type="molecule type" value="Genomic_DNA"/>
</dbReference>
<gene>
    <name evidence="4" type="ORF">CF15_04950</name>
</gene>
<comment type="caution">
    <text evidence="4">The sequence shown here is derived from an EMBL/GenBank/DDBJ whole genome shotgun (WGS) entry which is preliminary data.</text>
</comment>
<dbReference type="GO" id="GO:0006166">
    <property type="term" value="P:purine ribonucleoside salvage"/>
    <property type="evidence" value="ECO:0007669"/>
    <property type="project" value="UniProtKB-KW"/>
</dbReference>
<protein>
    <recommendedName>
        <fullName evidence="3">HTH cro/C1-type domain-containing protein</fullName>
    </recommendedName>
</protein>
<dbReference type="PROSITE" id="PS50943">
    <property type="entry name" value="HTH_CROC1"/>
    <property type="match status" value="1"/>
</dbReference>
<name>A0A0V8RVN1_PYROC</name>
<reference evidence="4 5" key="1">
    <citation type="submission" date="2015-11" db="EMBL/GenBank/DDBJ databases">
        <title>Genome sequence of Pyrodictium occultum PL-19, a marine hyperthermophilic archaeon isolated from Volcano, Italy.</title>
        <authorList>
            <person name="Utturkar S."/>
            <person name="Huber H."/>
            <person name="Leptihn S."/>
            <person name="Brown S."/>
            <person name="Stetter K.O."/>
            <person name="Podar M."/>
        </authorList>
    </citation>
    <scope>NUCLEOTIDE SEQUENCE [LARGE SCALE GENOMIC DNA]</scope>
    <source>
        <strain evidence="4 5">PL-19</strain>
    </source>
</reference>
<dbReference type="Proteomes" id="UP000053352">
    <property type="component" value="Unassembled WGS sequence"/>
</dbReference>